<feature type="compositionally biased region" description="Basic and acidic residues" evidence="1">
    <location>
        <begin position="564"/>
        <end position="586"/>
    </location>
</feature>
<feature type="compositionally biased region" description="Polar residues" evidence="1">
    <location>
        <begin position="680"/>
        <end position="693"/>
    </location>
</feature>
<feature type="region of interest" description="Disordered" evidence="1">
    <location>
        <begin position="628"/>
        <end position="693"/>
    </location>
</feature>
<reference evidence="2 3" key="1">
    <citation type="submission" date="2014-07" db="EMBL/GenBank/DDBJ databases">
        <title>Genomic and transcriptomic analysis on Apis cerana provide comprehensive insights into honey bee biology.</title>
        <authorList>
            <person name="Diao Q."/>
            <person name="Sun L."/>
            <person name="Zheng H."/>
            <person name="Zheng H."/>
            <person name="Xu S."/>
            <person name="Wang S."/>
            <person name="Zeng Z."/>
            <person name="Hu F."/>
            <person name="Su S."/>
            <person name="Wu J."/>
        </authorList>
    </citation>
    <scope>NUCLEOTIDE SEQUENCE [LARGE SCALE GENOMIC DNA]</scope>
    <source>
        <tissue evidence="2">Pupae without intestine</tissue>
    </source>
</reference>
<proteinExistence type="predicted"/>
<protein>
    <submittedName>
        <fullName evidence="2">Uncharacterized protein</fullName>
    </submittedName>
</protein>
<dbReference type="OrthoDB" id="3176171at2759"/>
<feature type="compositionally biased region" description="Basic and acidic residues" evidence="1">
    <location>
        <begin position="1123"/>
        <end position="1133"/>
    </location>
</feature>
<feature type="region of interest" description="Disordered" evidence="1">
    <location>
        <begin position="1036"/>
        <end position="1087"/>
    </location>
</feature>
<evidence type="ECO:0000256" key="1">
    <source>
        <dbReference type="SAM" id="MobiDB-lite"/>
    </source>
</evidence>
<sequence>MARGGKKGAFPLQRSNSTDTVATYHQLVPCSTGRRFGSLELIESDRFAAGYNRARVTELNEEEGAGEEVSEIHESVFVDIPTLVAVLIKPDNNPDESSVHIEEIYSDEVVDESSNDVEFIEGDRSYERREIYEVNARKTGQEVDKGGRERKRKFRKQDSVDAIPALTNLHASRKFGSVEAIQRRDPAFSFERSHTSLEKPLRPASSTIPDRVAKKLNDIREVCGGAASQSNGCRARSFARKPSLENVRRKSSKDSSSSSSKDEQISTGRGDKPSSSRKNSLEQESSSILRNHTPIQRVKRAEIVAAVTERLYSSKRSAEDSPGMRSPTGEATADGATKSVARLKLQEISRKMLGKRRRVSVDTQTDCSRTVRMRDTASLTETSPIARRDVAISTDHRQVCEKPVWDKGFGPVLRVKEMATSTDKPSTVVSVVRCRDVGSSATDLEDYDCGLHSPRNDSGILSDDGQNYYAGSSSNPSSVEVSDFCQEGERGRVACTESSTNTSAFSTCRSFAVQTSRRTDQPTQFACSRRCCVQQQQSGERSVISISLPDSVSITIESRGSRISTREKDCGASKDESAQTKARRDEEETSPPLSRSRDNRTASTPSQIDCKVFRIENIFHDPNNAVERSYSSRVDSKGSPRGAGAEERARIRNSITLRNSLGTSNDTNHDHGFSDDSLDYNESNASSDDPTTSLLTKVKQGMGRERENFCPPDVVAHTKKNCPKSIETDPKNEPVADFKHDRGGLPTRNPGKLAEIDAHGPESLTIFGGKPFRSYEGEMDESDNVSPNNSGRKKKVSFSSSTTVSEKRFDSIGILKPIIKRRRRRNAAADESPNPVHSSNEETEDSQQEVRGGLISKGSWREKTRSGSSEEGKEELAFEEEESSRKKNRRRVKFFAFDESSENTCSESESYENVEEEEEEEEEEEGRNVLEEYLSEAVTLMRNLNSGTSTCRASLAHRGRSGTPPPWDLHDRSKFTIDRRGEDSTNPARIGDFSIDASTEISYERCVKGIQRLEDCIRRIDRHNELLKEKYGVDCESAGSRPDLANPSTDPHRASNHDDDDDDSKVLSGTREVGSRSSPSVAGRKDDLERKIFDQLMNVANSIRYRRSNVGPETPQSPTNAAKFRETEEPRRGEVRKLGNLSLEESWNDSGRQDAFATYEITGNLSVGRTCRFTERNSDTDRNSLDEDSLPPRRAFDRTIFDDEQDELSSTSSYAFPTKREARTRDTAARMQSAAIKHVIVLDHSVY</sequence>
<accession>A0A2A3EQ35</accession>
<feature type="compositionally biased region" description="Polar residues" evidence="1">
    <location>
        <begin position="276"/>
        <end position="293"/>
    </location>
</feature>
<gene>
    <name evidence="2" type="ORF">APICC_06804</name>
</gene>
<feature type="region of interest" description="Disordered" evidence="1">
    <location>
        <begin position="225"/>
        <end position="293"/>
    </location>
</feature>
<organism evidence="2 3">
    <name type="scientific">Apis cerana cerana</name>
    <name type="common">Oriental honeybee</name>
    <dbReference type="NCBI Taxonomy" id="94128"/>
    <lineage>
        <taxon>Eukaryota</taxon>
        <taxon>Metazoa</taxon>
        <taxon>Ecdysozoa</taxon>
        <taxon>Arthropoda</taxon>
        <taxon>Hexapoda</taxon>
        <taxon>Insecta</taxon>
        <taxon>Pterygota</taxon>
        <taxon>Neoptera</taxon>
        <taxon>Endopterygota</taxon>
        <taxon>Hymenoptera</taxon>
        <taxon>Apocrita</taxon>
        <taxon>Aculeata</taxon>
        <taxon>Apoidea</taxon>
        <taxon>Anthophila</taxon>
        <taxon>Apidae</taxon>
        <taxon>Apis</taxon>
    </lineage>
</organism>
<evidence type="ECO:0000313" key="3">
    <source>
        <dbReference type="Proteomes" id="UP000242457"/>
    </source>
</evidence>
<dbReference type="Proteomes" id="UP000242457">
    <property type="component" value="Unassembled WGS sequence"/>
</dbReference>
<feature type="compositionally biased region" description="Basic and acidic residues" evidence="1">
    <location>
        <begin position="634"/>
        <end position="650"/>
    </location>
</feature>
<feature type="region of interest" description="Disordered" evidence="1">
    <location>
        <begin position="901"/>
        <end position="927"/>
    </location>
</feature>
<name>A0A2A3EQ35_APICC</name>
<evidence type="ECO:0000313" key="2">
    <source>
        <dbReference type="EMBL" id="PBC33875.1"/>
    </source>
</evidence>
<feature type="region of interest" description="Disordered" evidence="1">
    <location>
        <begin position="313"/>
        <end position="335"/>
    </location>
</feature>
<feature type="region of interest" description="Disordered" evidence="1">
    <location>
        <begin position="558"/>
        <end position="607"/>
    </location>
</feature>
<feature type="compositionally biased region" description="Low complexity" evidence="1">
    <location>
        <begin position="472"/>
        <end position="481"/>
    </location>
</feature>
<feature type="region of interest" description="Disordered" evidence="1">
    <location>
        <begin position="455"/>
        <end position="481"/>
    </location>
</feature>
<feature type="compositionally biased region" description="Basic and acidic residues" evidence="1">
    <location>
        <begin position="260"/>
        <end position="274"/>
    </location>
</feature>
<feature type="region of interest" description="Disordered" evidence="1">
    <location>
        <begin position="762"/>
        <end position="883"/>
    </location>
</feature>
<feature type="region of interest" description="Disordered" evidence="1">
    <location>
        <begin position="1107"/>
        <end position="1133"/>
    </location>
</feature>
<feature type="compositionally biased region" description="Acidic residues" evidence="1">
    <location>
        <begin position="909"/>
        <end position="925"/>
    </location>
</feature>
<feature type="compositionally biased region" description="Polar residues" evidence="1">
    <location>
        <begin position="653"/>
        <end position="666"/>
    </location>
</feature>
<feature type="compositionally biased region" description="Basic and acidic residues" evidence="1">
    <location>
        <begin position="859"/>
        <end position="876"/>
    </location>
</feature>
<keyword evidence="3" id="KW-1185">Reference proteome</keyword>
<feature type="compositionally biased region" description="Basic and acidic residues" evidence="1">
    <location>
        <begin position="726"/>
        <end position="743"/>
    </location>
</feature>
<dbReference type="EMBL" id="KZ288194">
    <property type="protein sequence ID" value="PBC33875.1"/>
    <property type="molecule type" value="Genomic_DNA"/>
</dbReference>
<feature type="region of interest" description="Disordered" evidence="1">
    <location>
        <begin position="722"/>
        <end position="746"/>
    </location>
</feature>
<dbReference type="STRING" id="94128.A0A2A3EQ35"/>
<dbReference type="AlphaFoldDB" id="A0A2A3EQ35"/>